<organism evidence="2 3">
    <name type="scientific">Craterilacuibacter sinensis</name>
    <dbReference type="NCBI Taxonomy" id="2686017"/>
    <lineage>
        <taxon>Bacteria</taxon>
        <taxon>Pseudomonadati</taxon>
        <taxon>Pseudomonadota</taxon>
        <taxon>Betaproteobacteria</taxon>
        <taxon>Neisseriales</taxon>
        <taxon>Neisseriaceae</taxon>
        <taxon>Craterilacuibacter</taxon>
    </lineage>
</organism>
<dbReference type="Pfam" id="PF06035">
    <property type="entry name" value="Peptidase_C93"/>
    <property type="match status" value="1"/>
</dbReference>
<evidence type="ECO:0000313" key="2">
    <source>
        <dbReference type="EMBL" id="MXR37886.1"/>
    </source>
</evidence>
<dbReference type="EMBL" id="WSSB01000013">
    <property type="protein sequence ID" value="MXR37886.1"/>
    <property type="molecule type" value="Genomic_DNA"/>
</dbReference>
<protein>
    <submittedName>
        <fullName evidence="2">Transglutaminase</fullName>
    </submittedName>
</protein>
<dbReference type="Proteomes" id="UP000467214">
    <property type="component" value="Unassembled WGS sequence"/>
</dbReference>
<proteinExistence type="predicted"/>
<name>A0A845BUP8_9NEIS</name>
<dbReference type="InterPro" id="IPR038765">
    <property type="entry name" value="Papain-like_cys_pep_sf"/>
</dbReference>
<dbReference type="AlphaFoldDB" id="A0A845BUP8"/>
<evidence type="ECO:0000313" key="3">
    <source>
        <dbReference type="Proteomes" id="UP000467214"/>
    </source>
</evidence>
<reference evidence="2 3" key="1">
    <citation type="submission" date="2019-12" db="EMBL/GenBank/DDBJ databases">
        <title>Neisseriaceae gen. nov. sp. Genome sequencing and assembly.</title>
        <authorList>
            <person name="Liu Z."/>
            <person name="Li A."/>
        </authorList>
    </citation>
    <scope>NUCLEOTIDE SEQUENCE [LARGE SCALE GENOMIC DNA]</scope>
    <source>
        <strain evidence="2 3">B2N2-7</strain>
    </source>
</reference>
<evidence type="ECO:0000256" key="1">
    <source>
        <dbReference type="SAM" id="SignalP"/>
    </source>
</evidence>
<feature type="signal peptide" evidence="1">
    <location>
        <begin position="1"/>
        <end position="29"/>
    </location>
</feature>
<dbReference type="SUPFAM" id="SSF54001">
    <property type="entry name" value="Cysteine proteinases"/>
    <property type="match status" value="1"/>
</dbReference>
<accession>A0A845BUP8</accession>
<keyword evidence="3" id="KW-1185">Reference proteome</keyword>
<feature type="chain" id="PRO_5032941715" evidence="1">
    <location>
        <begin position="30"/>
        <end position="220"/>
    </location>
</feature>
<keyword evidence="1" id="KW-0732">Signal</keyword>
<sequence length="220" mass="24891">MKRLHSPIRRYLRLHAVVWLLLAASTASLELPAEQAARQYGGQSLVLYRDWTSMLAPLGQTDEMGKLKAVNQFINRRIRFADDFAIWQQSDYWASPLEMFAKGAGDCEDFAIAKYISLRSSGIEAAKLRLTYVKARIGGPDSNVSQAHMVLAYYPSPSAEPLVLDNLVTSILPASQRNDLTPVFSFNTEALWAGNTRSSVDRLTRWRQVMERMRKDGFVF</sequence>
<dbReference type="PANTHER" id="PTHR39327:SF1">
    <property type="entry name" value="BLR5470 PROTEIN"/>
    <property type="match status" value="1"/>
</dbReference>
<dbReference type="InterPro" id="IPR010319">
    <property type="entry name" value="Transglutaminase-like_Cys_pept"/>
</dbReference>
<gene>
    <name evidence="2" type="ORF">GQF02_12970</name>
</gene>
<dbReference type="Gene3D" id="3.10.620.30">
    <property type="match status" value="1"/>
</dbReference>
<comment type="caution">
    <text evidence="2">The sequence shown here is derived from an EMBL/GenBank/DDBJ whole genome shotgun (WGS) entry which is preliminary data.</text>
</comment>
<dbReference type="PANTHER" id="PTHR39327">
    <property type="match status" value="1"/>
</dbReference>